<dbReference type="KEGG" id="snn:EWH46_16325"/>
<dbReference type="CDD" id="cd04221">
    <property type="entry name" value="MauL"/>
    <property type="match status" value="1"/>
</dbReference>
<accession>A0A5C1Q5I5</accession>
<organism evidence="2 3">
    <name type="scientific">Sphaerotilus sulfidivorans</name>
    <dbReference type="NCBI Taxonomy" id="639200"/>
    <lineage>
        <taxon>Bacteria</taxon>
        <taxon>Pseudomonadati</taxon>
        <taxon>Pseudomonadota</taxon>
        <taxon>Betaproteobacteria</taxon>
        <taxon>Burkholderiales</taxon>
        <taxon>Sphaerotilaceae</taxon>
        <taxon>Sphaerotilus</taxon>
    </lineage>
</organism>
<evidence type="ECO:0000313" key="2">
    <source>
        <dbReference type="EMBL" id="QEN02169.1"/>
    </source>
</evidence>
<dbReference type="AlphaFoldDB" id="A0A5C1Q5I5"/>
<dbReference type="Proteomes" id="UP000323522">
    <property type="component" value="Chromosome"/>
</dbReference>
<dbReference type="OrthoDB" id="9772097at2"/>
<reference evidence="2 3" key="1">
    <citation type="submission" date="2019-02" db="EMBL/GenBank/DDBJ databases">
        <title>Complete Genome Sequence and Methylome Analysis of Sphaerotilus natans subsp. sulfidivorans D-507.</title>
        <authorList>
            <person name="Fomenkov A."/>
            <person name="Gridneva E."/>
            <person name="Smolyakov D."/>
            <person name="Dubinina G."/>
            <person name="Vincze T."/>
            <person name="Grabovich M."/>
            <person name="Roberts R.J."/>
        </authorList>
    </citation>
    <scope>NUCLEOTIDE SEQUENCE [LARGE SCALE GENOMIC DNA]</scope>
    <source>
        <strain evidence="2 3">D-507</strain>
    </source>
</reference>
<evidence type="ECO:0000256" key="1">
    <source>
        <dbReference type="ARBA" id="ARBA00004418"/>
    </source>
</evidence>
<dbReference type="GO" id="GO:0042597">
    <property type="term" value="C:periplasmic space"/>
    <property type="evidence" value="ECO:0007669"/>
    <property type="project" value="UniProtKB-SubCell"/>
</dbReference>
<proteinExistence type="predicted"/>
<dbReference type="Gene3D" id="2.60.40.420">
    <property type="entry name" value="Cupredoxins - blue copper proteins"/>
    <property type="match status" value="1"/>
</dbReference>
<sequence length="202" mass="21334">MRLSVHPVVLSMLLPCLLAGAAQAAPLTVSVADASGRPLAGAVVAVEIGGAARTAAAGTRAEVVQRQRNFDPGVLVVQTGTLVDFPNQDTVRHHVYSFSPIKTFEIKLYAGRPAAPVLFDRAGVITLGCNIHDQMIAHVVVVDTPLFGRTDAAGRLVLEVPAGEHRLKAWHPDMREGLDLQAQPLRVGTSPVAAAVRLPVQP</sequence>
<dbReference type="InterPro" id="IPR008972">
    <property type="entry name" value="Cupredoxin"/>
</dbReference>
<dbReference type="InterPro" id="IPR034242">
    <property type="entry name" value="MauL"/>
</dbReference>
<gene>
    <name evidence="2" type="ORF">EWH46_16325</name>
</gene>
<dbReference type="EMBL" id="CP035708">
    <property type="protein sequence ID" value="QEN02169.1"/>
    <property type="molecule type" value="Genomic_DNA"/>
</dbReference>
<name>A0A5C1Q5I5_9BURK</name>
<evidence type="ECO:0000313" key="3">
    <source>
        <dbReference type="Proteomes" id="UP000323522"/>
    </source>
</evidence>
<protein>
    <submittedName>
        <fullName evidence="2">Methylamine utilization protein</fullName>
    </submittedName>
</protein>
<comment type="subcellular location">
    <subcellularLocation>
        <location evidence="1">Periplasm</location>
    </subcellularLocation>
</comment>
<dbReference type="SUPFAM" id="SSF49503">
    <property type="entry name" value="Cupredoxins"/>
    <property type="match status" value="1"/>
</dbReference>